<gene>
    <name evidence="2" type="ORF">ADK38_21895</name>
</gene>
<proteinExistence type="predicted"/>
<dbReference type="EMBL" id="LGUT01001876">
    <property type="protein sequence ID" value="KOG88061.1"/>
    <property type="molecule type" value="Genomic_DNA"/>
</dbReference>
<dbReference type="SUPFAM" id="SSF48076">
    <property type="entry name" value="LigA subunit of an aromatic-ring-opening dioxygenase LigAB"/>
    <property type="match status" value="1"/>
</dbReference>
<comment type="caution">
    <text evidence="2">The sequence shown here is derived from an EMBL/GenBank/DDBJ whole genome shotgun (WGS) entry which is preliminary data.</text>
</comment>
<evidence type="ECO:0000259" key="1">
    <source>
        <dbReference type="Pfam" id="PF07746"/>
    </source>
</evidence>
<dbReference type="RefSeq" id="WP_030882055.1">
    <property type="nucleotide sequence ID" value="NZ_JBIRHZ010000005.1"/>
</dbReference>
<sequence>MASSPGASDIRGLRAAYTVNRLCHRLHRDPDLVRRLREGPERALADWPLTAEDRRLLLTGDIAALYGRGAHPVLLVRIAALSLFGVTADDYSRRIRTAGRRGGAPRAPTDA</sequence>
<reference evidence="2 3" key="1">
    <citation type="submission" date="2015-07" db="EMBL/GenBank/DDBJ databases">
        <authorList>
            <person name="Ju K.-S."/>
            <person name="Doroghazi J.R."/>
            <person name="Metcalf W.W."/>
        </authorList>
    </citation>
    <scope>NUCLEOTIDE SEQUENCE [LARGE SCALE GENOMIC DNA]</scope>
    <source>
        <strain evidence="2 3">NRRL B-3589</strain>
    </source>
</reference>
<feature type="domain" description="Extradiol ring-cleavage dioxygenase LigAB LigA subunit" evidence="1">
    <location>
        <begin position="20"/>
        <end position="81"/>
    </location>
</feature>
<keyword evidence="3" id="KW-1185">Reference proteome</keyword>
<evidence type="ECO:0000313" key="3">
    <source>
        <dbReference type="Proteomes" id="UP000037020"/>
    </source>
</evidence>
<dbReference type="InterPro" id="IPR011986">
    <property type="entry name" value="Xdiol_dOase_LigA"/>
</dbReference>
<dbReference type="Proteomes" id="UP000037020">
    <property type="component" value="Unassembled WGS sequence"/>
</dbReference>
<name>A0ABR5J4K0_9ACTN</name>
<evidence type="ECO:0000313" key="2">
    <source>
        <dbReference type="EMBL" id="KOG88061.1"/>
    </source>
</evidence>
<dbReference type="Gene3D" id="1.10.700.10">
    <property type="entry name" value="Dioxygenase LigAB, LigA subunit"/>
    <property type="match status" value="1"/>
</dbReference>
<dbReference type="Pfam" id="PF07746">
    <property type="entry name" value="LigA"/>
    <property type="match status" value="1"/>
</dbReference>
<protein>
    <recommendedName>
        <fullName evidence="1">Extradiol ring-cleavage dioxygenase LigAB LigA subunit domain-containing protein</fullName>
    </recommendedName>
</protein>
<dbReference type="InterPro" id="IPR036622">
    <property type="entry name" value="LigA_sf"/>
</dbReference>
<organism evidence="2 3">
    <name type="scientific">Streptomyces varsoviensis</name>
    <dbReference type="NCBI Taxonomy" id="67373"/>
    <lineage>
        <taxon>Bacteria</taxon>
        <taxon>Bacillati</taxon>
        <taxon>Actinomycetota</taxon>
        <taxon>Actinomycetes</taxon>
        <taxon>Kitasatosporales</taxon>
        <taxon>Streptomycetaceae</taxon>
        <taxon>Streptomyces</taxon>
    </lineage>
</organism>
<accession>A0ABR5J4K0</accession>